<feature type="transmembrane region" description="Helical" evidence="5">
    <location>
        <begin position="286"/>
        <end position="306"/>
    </location>
</feature>
<feature type="transmembrane region" description="Helical" evidence="5">
    <location>
        <begin position="15"/>
        <end position="34"/>
    </location>
</feature>
<keyword evidence="4 5" id="KW-0472">Membrane</keyword>
<sequence length="425" mass="48226">MKILRERILTYRSTLFLQVLLLVNYIFSFLWQAYLTGVLGNIIYGKLFMGDKLMFTLACLLDLGYLPTAAAKWQSVGKEERQQLFSCVIICKLLTTLLFIGVFFLFNYAYLHLELTDKINYLFFFLSTVAERLVADFVYRAIHKMYLLLLFNLLTRLSISAGLLYFVRDAASYAAVALIFAGGNLLLLLLSLLPLLYQHFKLFTRVSAAKVKAVARQALLLSGDKWALLGFNLITFLACSSGKLSSESVSYLVLLDLLMLTGRKVVFRLGESFYVHLVHTRDFRWYTVRALCLFSAVVAVLFILIIQARLFLTLLFGEHFQGATQYLQIMAVGAIFISFDALLAYPLLAAQGLLKQLNRACCSGIIMYAAILGILYFSDCLNALNLVLAYTAALFGEFVFNLFFLQKYHLFHSNGYNEERSVYEG</sequence>
<proteinExistence type="predicted"/>
<keyword evidence="7" id="KW-1185">Reference proteome</keyword>
<dbReference type="Proteomes" id="UP001220478">
    <property type="component" value="Chromosome"/>
</dbReference>
<evidence type="ECO:0000256" key="2">
    <source>
        <dbReference type="ARBA" id="ARBA00022692"/>
    </source>
</evidence>
<dbReference type="Pfam" id="PF01943">
    <property type="entry name" value="Polysacc_synt"/>
    <property type="match status" value="1"/>
</dbReference>
<evidence type="ECO:0000313" key="6">
    <source>
        <dbReference type="EMBL" id="WEG36188.1"/>
    </source>
</evidence>
<dbReference type="RefSeq" id="WP_315572229.1">
    <property type="nucleotide sequence ID" value="NZ_CP118868.1"/>
</dbReference>
<feature type="transmembrane region" description="Helical" evidence="5">
    <location>
        <begin position="54"/>
        <end position="73"/>
    </location>
</feature>
<dbReference type="InterPro" id="IPR002797">
    <property type="entry name" value="Polysacc_synth"/>
</dbReference>
<feature type="transmembrane region" description="Helical" evidence="5">
    <location>
        <begin position="121"/>
        <end position="139"/>
    </location>
</feature>
<organism evidence="6 7">
    <name type="scientific">Amygdalobacter indicium</name>
    <dbReference type="NCBI Taxonomy" id="3029272"/>
    <lineage>
        <taxon>Bacteria</taxon>
        <taxon>Bacillati</taxon>
        <taxon>Bacillota</taxon>
        <taxon>Clostridia</taxon>
        <taxon>Eubacteriales</taxon>
        <taxon>Oscillospiraceae</taxon>
        <taxon>Amygdalobacter</taxon>
    </lineage>
</organism>
<feature type="transmembrane region" description="Helical" evidence="5">
    <location>
        <begin position="173"/>
        <end position="197"/>
    </location>
</feature>
<evidence type="ECO:0000313" key="7">
    <source>
        <dbReference type="Proteomes" id="UP001220478"/>
    </source>
</evidence>
<feature type="transmembrane region" description="Helical" evidence="5">
    <location>
        <begin position="326"/>
        <end position="348"/>
    </location>
</feature>
<reference evidence="6 7" key="1">
    <citation type="submission" date="2023-02" db="EMBL/GenBank/DDBJ databases">
        <title>Novel Oscillospiraceae bacterial genomes.</title>
        <authorList>
            <person name="Srinivasan S."/>
            <person name="Austin M.N."/>
            <person name="Fiedler T.L."/>
            <person name="Strenk S.M."/>
            <person name="Agnew K.J."/>
            <person name="Nagana Gowda G.A."/>
            <person name="Raftery D."/>
            <person name="Beamer M.A."/>
            <person name="Achilles S.L."/>
            <person name="Wiesenfeld H.C."/>
            <person name="Fredricks D.N."/>
            <person name="Hillier S.L."/>
        </authorList>
    </citation>
    <scope>NUCLEOTIDE SEQUENCE [LARGE SCALE GENOMIC DNA]</scope>
    <source>
        <strain evidence="6 7">CHIC02 1186E3-8</strain>
    </source>
</reference>
<evidence type="ECO:0000256" key="4">
    <source>
        <dbReference type="ARBA" id="ARBA00023136"/>
    </source>
</evidence>
<feature type="transmembrane region" description="Helical" evidence="5">
    <location>
        <begin position="360"/>
        <end position="377"/>
    </location>
</feature>
<keyword evidence="3 5" id="KW-1133">Transmembrane helix</keyword>
<evidence type="ECO:0000256" key="3">
    <source>
        <dbReference type="ARBA" id="ARBA00022989"/>
    </source>
</evidence>
<accession>A0ABY8C660</accession>
<comment type="subcellular location">
    <subcellularLocation>
        <location evidence="1">Membrane</location>
        <topology evidence="1">Multi-pass membrane protein</topology>
    </subcellularLocation>
</comment>
<evidence type="ECO:0000256" key="5">
    <source>
        <dbReference type="SAM" id="Phobius"/>
    </source>
</evidence>
<keyword evidence="2 5" id="KW-0812">Transmembrane</keyword>
<gene>
    <name evidence="6" type="ORF">PYS61_03215</name>
</gene>
<dbReference type="EMBL" id="CP118868">
    <property type="protein sequence ID" value="WEG36188.1"/>
    <property type="molecule type" value="Genomic_DNA"/>
</dbReference>
<protein>
    <submittedName>
        <fullName evidence="6">Oligosaccharide flippase family protein</fullName>
    </submittedName>
</protein>
<evidence type="ECO:0000256" key="1">
    <source>
        <dbReference type="ARBA" id="ARBA00004141"/>
    </source>
</evidence>
<feature type="transmembrane region" description="Helical" evidence="5">
    <location>
        <begin position="383"/>
        <end position="405"/>
    </location>
</feature>
<feature type="transmembrane region" description="Helical" evidence="5">
    <location>
        <begin position="146"/>
        <end position="167"/>
    </location>
</feature>
<name>A0ABY8C660_9FIRM</name>
<feature type="transmembrane region" description="Helical" evidence="5">
    <location>
        <begin position="85"/>
        <end position="109"/>
    </location>
</feature>